<dbReference type="InterPro" id="IPR011992">
    <property type="entry name" value="EF-hand-dom_pair"/>
</dbReference>
<dbReference type="PROSITE" id="PS00018">
    <property type="entry name" value="EF_HAND_1"/>
    <property type="match status" value="1"/>
</dbReference>
<evidence type="ECO:0000259" key="2">
    <source>
        <dbReference type="PROSITE" id="PS50222"/>
    </source>
</evidence>
<gene>
    <name evidence="3" type="ORF">PoB_006417600</name>
</gene>
<evidence type="ECO:0000256" key="1">
    <source>
        <dbReference type="ARBA" id="ARBA00022837"/>
    </source>
</evidence>
<comment type="caution">
    <text evidence="3">The sequence shown here is derived from an EMBL/GenBank/DDBJ whole genome shotgun (WGS) entry which is preliminary data.</text>
</comment>
<dbReference type="PROSITE" id="PS50222">
    <property type="entry name" value="EF_HAND_2"/>
    <property type="match status" value="1"/>
</dbReference>
<organism evidence="3 4">
    <name type="scientific">Plakobranchus ocellatus</name>
    <dbReference type="NCBI Taxonomy" id="259542"/>
    <lineage>
        <taxon>Eukaryota</taxon>
        <taxon>Metazoa</taxon>
        <taxon>Spiralia</taxon>
        <taxon>Lophotrochozoa</taxon>
        <taxon>Mollusca</taxon>
        <taxon>Gastropoda</taxon>
        <taxon>Heterobranchia</taxon>
        <taxon>Euthyneura</taxon>
        <taxon>Panpulmonata</taxon>
        <taxon>Sacoglossa</taxon>
        <taxon>Placobranchoidea</taxon>
        <taxon>Plakobranchidae</taxon>
        <taxon>Plakobranchus</taxon>
    </lineage>
</organism>
<accession>A0AAV4D0S8</accession>
<proteinExistence type="predicted"/>
<sequence length="110" mass="12596">MPFGDEDPAEQLKELVEMLVGVMDTDQDGTISLEEFREYVQKDSLCLEMFGRVLPSDSTLESFLFLLKSKTQQGIKEYFLNERKRSLGEKVTIQDQQTSNLFPGVVLQMP</sequence>
<dbReference type="Gene3D" id="1.10.238.10">
    <property type="entry name" value="EF-hand"/>
    <property type="match status" value="1"/>
</dbReference>
<keyword evidence="1" id="KW-0106">Calcium</keyword>
<dbReference type="EMBL" id="BLXT01007282">
    <property type="protein sequence ID" value="GFO37671.1"/>
    <property type="molecule type" value="Genomic_DNA"/>
</dbReference>
<feature type="domain" description="EF-hand" evidence="2">
    <location>
        <begin position="11"/>
        <end position="46"/>
    </location>
</feature>
<dbReference type="InterPro" id="IPR002048">
    <property type="entry name" value="EF_hand_dom"/>
</dbReference>
<keyword evidence="4" id="KW-1185">Reference proteome</keyword>
<dbReference type="SUPFAM" id="SSF47473">
    <property type="entry name" value="EF-hand"/>
    <property type="match status" value="1"/>
</dbReference>
<reference evidence="3 4" key="1">
    <citation type="journal article" date="2021" name="Elife">
        <title>Chloroplast acquisition without the gene transfer in kleptoplastic sea slugs, Plakobranchus ocellatus.</title>
        <authorList>
            <person name="Maeda T."/>
            <person name="Takahashi S."/>
            <person name="Yoshida T."/>
            <person name="Shimamura S."/>
            <person name="Takaki Y."/>
            <person name="Nagai Y."/>
            <person name="Toyoda A."/>
            <person name="Suzuki Y."/>
            <person name="Arimoto A."/>
            <person name="Ishii H."/>
            <person name="Satoh N."/>
            <person name="Nishiyama T."/>
            <person name="Hasebe M."/>
            <person name="Maruyama T."/>
            <person name="Minagawa J."/>
            <person name="Obokata J."/>
            <person name="Shigenobu S."/>
        </authorList>
    </citation>
    <scope>NUCLEOTIDE SEQUENCE [LARGE SCALE GENOMIC DNA]</scope>
</reference>
<dbReference type="Proteomes" id="UP000735302">
    <property type="component" value="Unassembled WGS sequence"/>
</dbReference>
<name>A0AAV4D0S8_9GAST</name>
<dbReference type="AlphaFoldDB" id="A0AAV4D0S8"/>
<evidence type="ECO:0000313" key="3">
    <source>
        <dbReference type="EMBL" id="GFO37671.1"/>
    </source>
</evidence>
<protein>
    <submittedName>
        <fullName evidence="3">EF-hand calcium-binding domain-containing protein 1</fullName>
    </submittedName>
</protein>
<dbReference type="GO" id="GO:0005509">
    <property type="term" value="F:calcium ion binding"/>
    <property type="evidence" value="ECO:0007669"/>
    <property type="project" value="InterPro"/>
</dbReference>
<dbReference type="InterPro" id="IPR018247">
    <property type="entry name" value="EF_Hand_1_Ca_BS"/>
</dbReference>
<evidence type="ECO:0000313" key="4">
    <source>
        <dbReference type="Proteomes" id="UP000735302"/>
    </source>
</evidence>